<dbReference type="PANTHER" id="PTHR11228">
    <property type="entry name" value="RADICAL SAM DOMAIN PROTEIN"/>
    <property type="match status" value="1"/>
</dbReference>
<protein>
    <submittedName>
        <fullName evidence="7">Antilisterial bacteriocin subtilosin biosynthesis protein AlbA</fullName>
    </submittedName>
</protein>
<dbReference type="Gene3D" id="3.20.20.70">
    <property type="entry name" value="Aldolase class I"/>
    <property type="match status" value="1"/>
</dbReference>
<keyword evidence="4" id="KW-0408">Iron</keyword>
<evidence type="ECO:0000256" key="4">
    <source>
        <dbReference type="ARBA" id="ARBA00023004"/>
    </source>
</evidence>
<sequence length="302" mass="33812">MIATTSNREVPTVELESLDILWFQVSGTLCNLTCHHCFISCSPTNKTYGYLSLDDVEKQLRLSVDQGVREYYFTGGEPFLNRDLVPMIERSLNYGPVTVLTNGTVLKEAWLERLQSAAETSIYSLEFRVSIDGPTSEINDPIRGAGTFNRALEGIRKLSAYGFLPIVTMTQTWEDSESEEILNQFRKTLKRAGNERPRLKILPRLKIGAEVERTSGYETYEKITPDMMDGYDASQLLCSHSRVVTDRGIAVCPILIDSSGAILGETLNEATRPFELTHGACYTCYQYGAICTNPSSRRSQDS</sequence>
<dbReference type="PROSITE" id="PS51918">
    <property type="entry name" value="RADICAL_SAM"/>
    <property type="match status" value="1"/>
</dbReference>
<keyword evidence="3" id="KW-0479">Metal-binding</keyword>
<dbReference type="OrthoDB" id="9810775at2"/>
<dbReference type="InterPro" id="IPR007197">
    <property type="entry name" value="rSAM"/>
</dbReference>
<dbReference type="InterPro" id="IPR058240">
    <property type="entry name" value="rSAM_sf"/>
</dbReference>
<organism evidence="7 8">
    <name type="scientific">Rubinisphaera italica</name>
    <dbReference type="NCBI Taxonomy" id="2527969"/>
    <lineage>
        <taxon>Bacteria</taxon>
        <taxon>Pseudomonadati</taxon>
        <taxon>Planctomycetota</taxon>
        <taxon>Planctomycetia</taxon>
        <taxon>Planctomycetales</taxon>
        <taxon>Planctomycetaceae</taxon>
        <taxon>Rubinisphaera</taxon>
    </lineage>
</organism>
<keyword evidence="2" id="KW-0949">S-adenosyl-L-methionine</keyword>
<dbReference type="EMBL" id="SJPG01000001">
    <property type="protein sequence ID" value="TWT61907.1"/>
    <property type="molecule type" value="Genomic_DNA"/>
</dbReference>
<comment type="cofactor">
    <cofactor evidence="1">
        <name>[4Fe-4S] cluster</name>
        <dbReference type="ChEBI" id="CHEBI:49883"/>
    </cofactor>
</comment>
<accession>A0A5C5XFW4</accession>
<dbReference type="SFLD" id="SFLDS00029">
    <property type="entry name" value="Radical_SAM"/>
    <property type="match status" value="1"/>
</dbReference>
<evidence type="ECO:0000313" key="7">
    <source>
        <dbReference type="EMBL" id="TWT61907.1"/>
    </source>
</evidence>
<evidence type="ECO:0000256" key="1">
    <source>
        <dbReference type="ARBA" id="ARBA00001966"/>
    </source>
</evidence>
<dbReference type="GO" id="GO:0003824">
    <property type="term" value="F:catalytic activity"/>
    <property type="evidence" value="ECO:0007669"/>
    <property type="project" value="InterPro"/>
</dbReference>
<dbReference type="GO" id="GO:0051536">
    <property type="term" value="F:iron-sulfur cluster binding"/>
    <property type="evidence" value="ECO:0007669"/>
    <property type="project" value="UniProtKB-KW"/>
</dbReference>
<gene>
    <name evidence="7" type="primary">albA</name>
    <name evidence="7" type="ORF">Pan54_26440</name>
</gene>
<dbReference type="AlphaFoldDB" id="A0A5C5XFW4"/>
<feature type="domain" description="Radical SAM core" evidence="6">
    <location>
        <begin position="13"/>
        <end position="241"/>
    </location>
</feature>
<keyword evidence="8" id="KW-1185">Reference proteome</keyword>
<evidence type="ECO:0000256" key="5">
    <source>
        <dbReference type="ARBA" id="ARBA00023014"/>
    </source>
</evidence>
<evidence type="ECO:0000256" key="3">
    <source>
        <dbReference type="ARBA" id="ARBA00022723"/>
    </source>
</evidence>
<dbReference type="RefSeq" id="WP_146503837.1">
    <property type="nucleotide sequence ID" value="NZ_SJPG01000001.1"/>
</dbReference>
<dbReference type="SFLD" id="SFLDG01067">
    <property type="entry name" value="SPASM/twitch_domain_containing"/>
    <property type="match status" value="1"/>
</dbReference>
<name>A0A5C5XFW4_9PLAN</name>
<evidence type="ECO:0000313" key="8">
    <source>
        <dbReference type="Proteomes" id="UP000316095"/>
    </source>
</evidence>
<evidence type="ECO:0000256" key="2">
    <source>
        <dbReference type="ARBA" id="ARBA00022691"/>
    </source>
</evidence>
<evidence type="ECO:0000259" key="6">
    <source>
        <dbReference type="PROSITE" id="PS51918"/>
    </source>
</evidence>
<dbReference type="InterPro" id="IPR013785">
    <property type="entry name" value="Aldolase_TIM"/>
</dbReference>
<keyword evidence="5" id="KW-0411">Iron-sulfur</keyword>
<comment type="caution">
    <text evidence="7">The sequence shown here is derived from an EMBL/GenBank/DDBJ whole genome shotgun (WGS) entry which is preliminary data.</text>
</comment>
<dbReference type="Proteomes" id="UP000316095">
    <property type="component" value="Unassembled WGS sequence"/>
</dbReference>
<dbReference type="CDD" id="cd01335">
    <property type="entry name" value="Radical_SAM"/>
    <property type="match status" value="1"/>
</dbReference>
<proteinExistence type="predicted"/>
<dbReference type="Pfam" id="PF04055">
    <property type="entry name" value="Radical_SAM"/>
    <property type="match status" value="1"/>
</dbReference>
<dbReference type="PANTHER" id="PTHR11228:SF7">
    <property type="entry name" value="PQQA PEPTIDE CYCLASE"/>
    <property type="match status" value="1"/>
</dbReference>
<dbReference type="SUPFAM" id="SSF102114">
    <property type="entry name" value="Radical SAM enzymes"/>
    <property type="match status" value="1"/>
</dbReference>
<reference evidence="7 8" key="1">
    <citation type="submission" date="2019-02" db="EMBL/GenBank/DDBJ databases">
        <title>Deep-cultivation of Planctomycetes and their phenomic and genomic characterization uncovers novel biology.</title>
        <authorList>
            <person name="Wiegand S."/>
            <person name="Jogler M."/>
            <person name="Boedeker C."/>
            <person name="Pinto D."/>
            <person name="Vollmers J."/>
            <person name="Rivas-Marin E."/>
            <person name="Kohn T."/>
            <person name="Peeters S.H."/>
            <person name="Heuer A."/>
            <person name="Rast P."/>
            <person name="Oberbeckmann S."/>
            <person name="Bunk B."/>
            <person name="Jeske O."/>
            <person name="Meyerdierks A."/>
            <person name="Storesund J.E."/>
            <person name="Kallscheuer N."/>
            <person name="Luecker S."/>
            <person name="Lage O.M."/>
            <person name="Pohl T."/>
            <person name="Merkel B.J."/>
            <person name="Hornburger P."/>
            <person name="Mueller R.-W."/>
            <person name="Bruemmer F."/>
            <person name="Labrenz M."/>
            <person name="Spormann A.M."/>
            <person name="Op Den Camp H."/>
            <person name="Overmann J."/>
            <person name="Amann R."/>
            <person name="Jetten M.S.M."/>
            <person name="Mascher T."/>
            <person name="Medema M.H."/>
            <person name="Devos D.P."/>
            <person name="Kaster A.-K."/>
            <person name="Ovreas L."/>
            <person name="Rohde M."/>
            <person name="Galperin M.Y."/>
            <person name="Jogler C."/>
        </authorList>
    </citation>
    <scope>NUCLEOTIDE SEQUENCE [LARGE SCALE GENOMIC DNA]</scope>
    <source>
        <strain evidence="7 8">Pan54</strain>
    </source>
</reference>
<dbReference type="InterPro" id="IPR050377">
    <property type="entry name" value="Radical_SAM_PqqE_MftC-like"/>
</dbReference>
<dbReference type="GO" id="GO:0046872">
    <property type="term" value="F:metal ion binding"/>
    <property type="evidence" value="ECO:0007669"/>
    <property type="project" value="UniProtKB-KW"/>
</dbReference>